<accession>A0ABP8XWM5</accession>
<proteinExistence type="predicted"/>
<keyword evidence="1" id="KW-1133">Transmembrane helix</keyword>
<sequence length="79" mass="8690">MGGAAPDTSPTVTDWISAIGTVGALGVAVIILAFDIYRRWAMWRRGQAQEVTAWLARPEKDPAARVVAVRCEPQWRPDL</sequence>
<protein>
    <submittedName>
        <fullName evidence="2">Uncharacterized protein</fullName>
    </submittedName>
</protein>
<evidence type="ECO:0000256" key="1">
    <source>
        <dbReference type="SAM" id="Phobius"/>
    </source>
</evidence>
<comment type="caution">
    <text evidence="2">The sequence shown here is derived from an EMBL/GenBank/DDBJ whole genome shotgun (WGS) entry which is preliminary data.</text>
</comment>
<keyword evidence="3" id="KW-1185">Reference proteome</keyword>
<organism evidence="2 3">
    <name type="scientific">Promicromonospora umidemergens</name>
    <dbReference type="NCBI Taxonomy" id="629679"/>
    <lineage>
        <taxon>Bacteria</taxon>
        <taxon>Bacillati</taxon>
        <taxon>Actinomycetota</taxon>
        <taxon>Actinomycetes</taxon>
        <taxon>Micrococcales</taxon>
        <taxon>Promicromonosporaceae</taxon>
        <taxon>Promicromonospora</taxon>
    </lineage>
</organism>
<dbReference type="EMBL" id="BAABHM010000018">
    <property type="protein sequence ID" value="GAA4714757.1"/>
    <property type="molecule type" value="Genomic_DNA"/>
</dbReference>
<gene>
    <name evidence="2" type="ORF">GCM10023198_42540</name>
</gene>
<reference evidence="3" key="1">
    <citation type="journal article" date="2019" name="Int. J. Syst. Evol. Microbiol.">
        <title>The Global Catalogue of Microorganisms (GCM) 10K type strain sequencing project: providing services to taxonomists for standard genome sequencing and annotation.</title>
        <authorList>
            <consortium name="The Broad Institute Genomics Platform"/>
            <consortium name="The Broad Institute Genome Sequencing Center for Infectious Disease"/>
            <person name="Wu L."/>
            <person name="Ma J."/>
        </authorList>
    </citation>
    <scope>NUCLEOTIDE SEQUENCE [LARGE SCALE GENOMIC DNA]</scope>
    <source>
        <strain evidence="3">JCM 17975</strain>
    </source>
</reference>
<feature type="transmembrane region" description="Helical" evidence="1">
    <location>
        <begin position="15"/>
        <end position="37"/>
    </location>
</feature>
<evidence type="ECO:0000313" key="2">
    <source>
        <dbReference type="EMBL" id="GAA4714757.1"/>
    </source>
</evidence>
<dbReference type="Proteomes" id="UP001500843">
    <property type="component" value="Unassembled WGS sequence"/>
</dbReference>
<evidence type="ECO:0000313" key="3">
    <source>
        <dbReference type="Proteomes" id="UP001500843"/>
    </source>
</evidence>
<keyword evidence="1" id="KW-0472">Membrane</keyword>
<keyword evidence="1" id="KW-0812">Transmembrane</keyword>
<name>A0ABP8XWM5_9MICO</name>